<dbReference type="CDD" id="cd00200">
    <property type="entry name" value="WD40"/>
    <property type="match status" value="1"/>
</dbReference>
<reference evidence="4 5" key="1">
    <citation type="submission" date="2022-08" db="EMBL/GenBank/DDBJ databases">
        <title>Bacterial and archaeal communities from various locations to study Microbial Dark Matter (Phase II).</title>
        <authorList>
            <person name="Stepanauskas R."/>
        </authorList>
    </citation>
    <scope>NUCLEOTIDE SEQUENCE [LARGE SCALE GENOMIC DNA]</scope>
    <source>
        <strain evidence="4 5">PD1</strain>
    </source>
</reference>
<dbReference type="InterPro" id="IPR001680">
    <property type="entry name" value="WD40_rpt"/>
</dbReference>
<protein>
    <submittedName>
        <fullName evidence="4">WD40 repeat protein</fullName>
    </submittedName>
</protein>
<gene>
    <name evidence="4" type="ORF">M2350_003001</name>
</gene>
<dbReference type="Gene3D" id="2.130.10.10">
    <property type="entry name" value="YVTN repeat-like/Quinoprotein amine dehydrogenase"/>
    <property type="match status" value="3"/>
</dbReference>
<evidence type="ECO:0000256" key="3">
    <source>
        <dbReference type="PROSITE-ProRule" id="PRU00221"/>
    </source>
</evidence>
<dbReference type="InterPro" id="IPR036322">
    <property type="entry name" value="WD40_repeat_dom_sf"/>
</dbReference>
<evidence type="ECO:0000313" key="4">
    <source>
        <dbReference type="EMBL" id="MCS3920572.1"/>
    </source>
</evidence>
<dbReference type="PRINTS" id="PR00320">
    <property type="entry name" value="GPROTEINBRPT"/>
</dbReference>
<dbReference type="InterPro" id="IPR020472">
    <property type="entry name" value="WD40_PAC1"/>
</dbReference>
<dbReference type="SMART" id="SM00320">
    <property type="entry name" value="WD40"/>
    <property type="match status" value="7"/>
</dbReference>
<feature type="repeat" description="WD" evidence="3">
    <location>
        <begin position="263"/>
        <end position="297"/>
    </location>
</feature>
<evidence type="ECO:0000313" key="5">
    <source>
        <dbReference type="Proteomes" id="UP001204798"/>
    </source>
</evidence>
<keyword evidence="2" id="KW-0677">Repeat</keyword>
<dbReference type="RefSeq" id="WP_259100220.1">
    <property type="nucleotide sequence ID" value="NZ_CP130454.1"/>
</dbReference>
<feature type="repeat" description="WD" evidence="3">
    <location>
        <begin position="162"/>
        <end position="203"/>
    </location>
</feature>
<accession>A0ABT2ERI8</accession>
<organism evidence="4 5">
    <name type="scientific">Candidatus Fervidibacter sacchari</name>
    <dbReference type="NCBI Taxonomy" id="1448929"/>
    <lineage>
        <taxon>Bacteria</taxon>
        <taxon>Candidatus Fervidibacterota</taxon>
        <taxon>Candidatus Fervidibacter</taxon>
    </lineage>
</organism>
<proteinExistence type="predicted"/>
<keyword evidence="1 3" id="KW-0853">WD repeat</keyword>
<name>A0ABT2ERI8_9BACT</name>
<dbReference type="PROSITE" id="PS50082">
    <property type="entry name" value="WD_REPEATS_2"/>
    <property type="match status" value="4"/>
</dbReference>
<dbReference type="Pfam" id="PF00400">
    <property type="entry name" value="WD40"/>
    <property type="match status" value="6"/>
</dbReference>
<dbReference type="InterPro" id="IPR015943">
    <property type="entry name" value="WD40/YVTN_repeat-like_dom_sf"/>
</dbReference>
<dbReference type="PROSITE" id="PS50294">
    <property type="entry name" value="WD_REPEATS_REGION"/>
    <property type="match status" value="4"/>
</dbReference>
<dbReference type="EMBL" id="JANUCP010000005">
    <property type="protein sequence ID" value="MCS3920572.1"/>
    <property type="molecule type" value="Genomic_DNA"/>
</dbReference>
<evidence type="ECO:0000256" key="1">
    <source>
        <dbReference type="ARBA" id="ARBA00022574"/>
    </source>
</evidence>
<sequence>MAFTLTPVKHRIVYYERGVQAELMATLRGHSRSVVAVSFSPNNKLLASASRDGTVRLWLFPKAETQTVWELGHPTLTVAFSPDGELLATGGHGGVVGIYRVNEGKTAMRVELRDEVVQAVSFSPDGKLLAIGTGIWDEKERRLSTGSVKLWSLGGNELVAEWIGFDAPVNSVAFSPDGKFFAVGSWDGKVGIWQTEPGSPKYIVVAHTGWVRCVAFSPDGKLLATPGFSYQPMGSWWDTPIPIWRTEDGKMQILLRAGLLGFIRGHRGPVNSAVFSPNGKFIASGGNDKTVKIWHIEGRLLCSLEGHIGLVNSVAFSPDGQFLASADSDGSIFLWRIIPDF</sequence>
<dbReference type="PANTHER" id="PTHR19879">
    <property type="entry name" value="TRANSCRIPTION INITIATION FACTOR TFIID"/>
    <property type="match status" value="1"/>
</dbReference>
<feature type="repeat" description="WD" evidence="3">
    <location>
        <begin position="304"/>
        <end position="337"/>
    </location>
</feature>
<feature type="repeat" description="WD" evidence="3">
    <location>
        <begin position="27"/>
        <end position="58"/>
    </location>
</feature>
<evidence type="ECO:0000256" key="2">
    <source>
        <dbReference type="ARBA" id="ARBA00022737"/>
    </source>
</evidence>
<comment type="caution">
    <text evidence="4">The sequence shown here is derived from an EMBL/GenBank/DDBJ whole genome shotgun (WGS) entry which is preliminary data.</text>
</comment>
<keyword evidence="5" id="KW-1185">Reference proteome</keyword>
<dbReference type="PANTHER" id="PTHR19879:SF9">
    <property type="entry name" value="TRANSCRIPTION INITIATION FACTOR TFIID SUBUNIT 5"/>
    <property type="match status" value="1"/>
</dbReference>
<dbReference type="SUPFAM" id="SSF50978">
    <property type="entry name" value="WD40 repeat-like"/>
    <property type="match status" value="1"/>
</dbReference>
<dbReference type="Proteomes" id="UP001204798">
    <property type="component" value="Unassembled WGS sequence"/>
</dbReference>